<dbReference type="EMBL" id="JAFLVX010000014">
    <property type="protein sequence ID" value="MBO0476368.1"/>
    <property type="molecule type" value="Genomic_DNA"/>
</dbReference>
<dbReference type="InterPro" id="IPR050238">
    <property type="entry name" value="DNA_Rep/Repair_Clamp_Loader"/>
</dbReference>
<name>A0ABS3HRH6_9ENTE</name>
<dbReference type="Gene3D" id="3.40.50.300">
    <property type="entry name" value="P-loop containing nucleotide triphosphate hydrolases"/>
    <property type="match status" value="1"/>
</dbReference>
<dbReference type="Pfam" id="PF13177">
    <property type="entry name" value="DNA_pol3_delta2"/>
    <property type="match status" value="1"/>
</dbReference>
<evidence type="ECO:0000313" key="2">
    <source>
        <dbReference type="Proteomes" id="UP000664857"/>
    </source>
</evidence>
<dbReference type="SUPFAM" id="SSF52540">
    <property type="entry name" value="P-loop containing nucleoside triphosphate hydrolases"/>
    <property type="match status" value="1"/>
</dbReference>
<organism evidence="1 2">
    <name type="scientific">Candidatus Vagococcus giribetii</name>
    <dbReference type="NCBI Taxonomy" id="2230876"/>
    <lineage>
        <taxon>Bacteria</taxon>
        <taxon>Bacillati</taxon>
        <taxon>Bacillota</taxon>
        <taxon>Bacilli</taxon>
        <taxon>Lactobacillales</taxon>
        <taxon>Enterococcaceae</taxon>
        <taxon>Vagococcus</taxon>
    </lineage>
</organism>
<dbReference type="Proteomes" id="UP000664857">
    <property type="component" value="Unassembled WGS sequence"/>
</dbReference>
<keyword evidence="2" id="KW-1185">Reference proteome</keyword>
<reference evidence="1 2" key="1">
    <citation type="submission" date="2021-03" db="EMBL/GenBank/DDBJ databases">
        <title>Enterococcal diversity collection.</title>
        <authorList>
            <person name="Gilmore M.S."/>
            <person name="Schwartzman J."/>
            <person name="Van Tyne D."/>
            <person name="Martin M."/>
            <person name="Earl A.M."/>
            <person name="Manson A.L."/>
            <person name="Straub T."/>
            <person name="Salamzade R."/>
            <person name="Saavedra J."/>
            <person name="Lebreton F."/>
            <person name="Prichula J."/>
            <person name="Schaufler K."/>
            <person name="Gaca A."/>
            <person name="Sgardioli B."/>
            <person name="Wagenaar J."/>
            <person name="Strong T."/>
        </authorList>
    </citation>
    <scope>NUCLEOTIDE SEQUENCE [LARGE SCALE GENOMIC DNA]</scope>
    <source>
        <strain evidence="1 2">DIV0080</strain>
    </source>
</reference>
<dbReference type="RefSeq" id="WP_206965338.1">
    <property type="nucleotide sequence ID" value="NZ_JAFLVX010000014.1"/>
</dbReference>
<evidence type="ECO:0000313" key="1">
    <source>
        <dbReference type="EMBL" id="MBO0476368.1"/>
    </source>
</evidence>
<proteinExistence type="predicted"/>
<dbReference type="PANTHER" id="PTHR11669:SF8">
    <property type="entry name" value="DNA POLYMERASE III SUBUNIT DELTA"/>
    <property type="match status" value="1"/>
</dbReference>
<gene>
    <name evidence="1" type="ORF">DOK76_04755</name>
</gene>
<sequence length="314" mass="36594">MTKQLRERVKEDQPQLVSQFEKVIRHNKLTHAYLIENQDDLITYEFSLWLAESIFCLTKEEGLPCGICVNCRRIESADFPDVNVIEPDGQTIKVDQVREIKQTFIRSGLESRKKVLIIRQAEKMTTSAANSLLKFIEEPDGMMYVFFLTTNLNKILPTIQSRCQQVYLKPVPKEGIERALELETDFSNSQIKIIAELADSKEKAVELSRDEWFNGSKETITKWFHYLTNHNALGFVFVQQYLVKIAKEKEQQFLVLDLLLVLYRFRLNEEIASQGMNQKQLTKSIELIINARQKMEANVSFQNVCEQLAWQLLH</sequence>
<comment type="caution">
    <text evidence="1">The sequence shown here is derived from an EMBL/GenBank/DDBJ whole genome shotgun (WGS) entry which is preliminary data.</text>
</comment>
<dbReference type="PANTHER" id="PTHR11669">
    <property type="entry name" value="REPLICATION FACTOR C / DNA POLYMERASE III GAMMA-TAU SUBUNIT"/>
    <property type="match status" value="1"/>
</dbReference>
<accession>A0ABS3HRH6</accession>
<protein>
    <submittedName>
        <fullName evidence="1">DNA polymerase III subunit delta</fullName>
    </submittedName>
</protein>
<dbReference type="InterPro" id="IPR027417">
    <property type="entry name" value="P-loop_NTPase"/>
</dbReference>